<comment type="caution">
    <text evidence="7">The sequence shown here is derived from an EMBL/GenBank/DDBJ whole genome shotgun (WGS) entry which is preliminary data.</text>
</comment>
<evidence type="ECO:0000256" key="1">
    <source>
        <dbReference type="ARBA" id="ARBA00004141"/>
    </source>
</evidence>
<keyword evidence="4" id="KW-1133">Transmembrane helix</keyword>
<protein>
    <recommendedName>
        <fullName evidence="6">Citrate transporter-like domain-containing protein</fullName>
    </recommendedName>
</protein>
<name>A0A369LRL1_9ACTN</name>
<evidence type="ECO:0000256" key="3">
    <source>
        <dbReference type="ARBA" id="ARBA00022692"/>
    </source>
</evidence>
<reference evidence="7 8" key="1">
    <citation type="journal article" date="2018" name="Elife">
        <title>Discovery and characterization of a prevalent human gut bacterial enzyme sufficient for the inactivation of a family of plant toxins.</title>
        <authorList>
            <person name="Koppel N."/>
            <person name="Bisanz J.E."/>
            <person name="Pandelia M.E."/>
            <person name="Turnbaugh P.J."/>
            <person name="Balskus E.P."/>
        </authorList>
    </citation>
    <scope>NUCLEOTIDE SEQUENCE [LARGE SCALE GENOMIC DNA]</scope>
    <source>
        <strain evidence="7 8">3C</strain>
    </source>
</reference>
<keyword evidence="2" id="KW-0813">Transport</keyword>
<keyword evidence="8" id="KW-1185">Reference proteome</keyword>
<dbReference type="OrthoDB" id="9766267at2"/>
<dbReference type="Proteomes" id="UP000254000">
    <property type="component" value="Unassembled WGS sequence"/>
</dbReference>
<evidence type="ECO:0000256" key="5">
    <source>
        <dbReference type="ARBA" id="ARBA00023136"/>
    </source>
</evidence>
<evidence type="ECO:0000313" key="7">
    <source>
        <dbReference type="EMBL" id="RDB61307.1"/>
    </source>
</evidence>
<dbReference type="PANTHER" id="PTHR10283">
    <property type="entry name" value="SOLUTE CARRIER FAMILY 13 MEMBER"/>
    <property type="match status" value="1"/>
</dbReference>
<dbReference type="RefSeq" id="WP_114569523.1">
    <property type="nucleotide sequence ID" value="NZ_CABMMS010000024.1"/>
</dbReference>
<evidence type="ECO:0000256" key="4">
    <source>
        <dbReference type="ARBA" id="ARBA00022989"/>
    </source>
</evidence>
<dbReference type="InterPro" id="IPR004680">
    <property type="entry name" value="Cit_transptr-like_dom"/>
</dbReference>
<sequence length="469" mass="49415">MREKASFKVGVVAVAVLIVAATFLVPNPEGLAFEGKMLIGLLAAAIVLWVTEAIPILITAWLFAAAVPILGILSPGETWAGGVSVAMVLCLSCFAFALFIQHSTISLRIIARVLRWAGNNSAKALAGLMLATAVLSAIIDDLVLVLMMLPFAYKILDENETPWGGKSALAKALVLGVAFSSYIGGYITPVGSVVNVLAMGFAEQALGVTVTFANWMVLGTVTAVVMLPITWFALVKILKPEPISDEALARIEEEHAALPGFTRDEVWGMLVVLGAMVLWVAGSWFPALDIVVVGLVALGLLFLPPFKCVSFKRYCDESPWQVVMLNWAVGCVVAGMLATGSMSWLVGAVFGPMSGLPLIAVLLIVAVFACVFHNILPAGAAVAGLITIPVCTLVAGMGGNVTAAIFLCAVFSCAAFLLPLDLCVYCAYSSERKYFTPFDEMKVGWVPSVVAIAMVALVIPGVCTLMGLQ</sequence>
<dbReference type="GeneID" id="78360999"/>
<evidence type="ECO:0000259" key="6">
    <source>
        <dbReference type="Pfam" id="PF03600"/>
    </source>
</evidence>
<comment type="subcellular location">
    <subcellularLocation>
        <location evidence="1">Membrane</location>
        <topology evidence="1">Multi-pass membrane protein</topology>
    </subcellularLocation>
</comment>
<dbReference type="Pfam" id="PF03600">
    <property type="entry name" value="CitMHS"/>
    <property type="match status" value="1"/>
</dbReference>
<accession>A0A369LRL1</accession>
<dbReference type="GO" id="GO:0022857">
    <property type="term" value="F:transmembrane transporter activity"/>
    <property type="evidence" value="ECO:0007669"/>
    <property type="project" value="TreeGrafter"/>
</dbReference>
<gene>
    <name evidence="7" type="ORF">C1877_15025</name>
</gene>
<organism evidence="7 8">
    <name type="scientific">Gordonibacter pamelaeae</name>
    <dbReference type="NCBI Taxonomy" id="471189"/>
    <lineage>
        <taxon>Bacteria</taxon>
        <taxon>Bacillati</taxon>
        <taxon>Actinomycetota</taxon>
        <taxon>Coriobacteriia</taxon>
        <taxon>Eggerthellales</taxon>
        <taxon>Eggerthellaceae</taxon>
        <taxon>Gordonibacter</taxon>
    </lineage>
</organism>
<dbReference type="GO" id="GO:0005886">
    <property type="term" value="C:plasma membrane"/>
    <property type="evidence" value="ECO:0007669"/>
    <property type="project" value="TreeGrafter"/>
</dbReference>
<feature type="domain" description="Citrate transporter-like" evidence="6">
    <location>
        <begin position="46"/>
        <end position="403"/>
    </location>
</feature>
<proteinExistence type="predicted"/>
<evidence type="ECO:0000256" key="2">
    <source>
        <dbReference type="ARBA" id="ARBA00022448"/>
    </source>
</evidence>
<dbReference type="EMBL" id="PPTS01000024">
    <property type="protein sequence ID" value="RDB61307.1"/>
    <property type="molecule type" value="Genomic_DNA"/>
</dbReference>
<dbReference type="AlphaFoldDB" id="A0A369LRL1"/>
<evidence type="ECO:0000313" key="8">
    <source>
        <dbReference type="Proteomes" id="UP000254000"/>
    </source>
</evidence>
<keyword evidence="5" id="KW-0472">Membrane</keyword>
<keyword evidence="3" id="KW-0812">Transmembrane</keyword>